<organism evidence="6 7">
    <name type="scientific">Acrobeloides nanus</name>
    <dbReference type="NCBI Taxonomy" id="290746"/>
    <lineage>
        <taxon>Eukaryota</taxon>
        <taxon>Metazoa</taxon>
        <taxon>Ecdysozoa</taxon>
        <taxon>Nematoda</taxon>
        <taxon>Chromadorea</taxon>
        <taxon>Rhabditida</taxon>
        <taxon>Tylenchina</taxon>
        <taxon>Cephalobomorpha</taxon>
        <taxon>Cephaloboidea</taxon>
        <taxon>Cephalobidae</taxon>
        <taxon>Acrobeloides</taxon>
    </lineage>
</organism>
<comment type="caution">
    <text evidence="2">Lacks conserved residue(s) required for the propagation of feature annotation.</text>
</comment>
<dbReference type="AlphaFoldDB" id="A0A914E627"/>
<evidence type="ECO:0000313" key="7">
    <source>
        <dbReference type="WBParaSite" id="ACRNAN_scaffold5999.g13044.t1"/>
    </source>
</evidence>
<accession>A0A914E627</accession>
<dbReference type="Pfam" id="PF00431">
    <property type="entry name" value="CUB"/>
    <property type="match status" value="1"/>
</dbReference>
<dbReference type="InterPro" id="IPR000859">
    <property type="entry name" value="CUB_dom"/>
</dbReference>
<dbReference type="WBParaSite" id="ACRNAN_scaffold5999.g13044.t1">
    <property type="protein sequence ID" value="ACRNAN_scaffold5999.g13044.t1"/>
    <property type="gene ID" value="ACRNAN_scaffold5999.g13044"/>
</dbReference>
<keyword evidence="3" id="KW-0812">Transmembrane</keyword>
<feature type="chain" id="PRO_5036927221" evidence="4">
    <location>
        <begin position="30"/>
        <end position="218"/>
    </location>
</feature>
<keyword evidence="3" id="KW-0472">Membrane</keyword>
<evidence type="ECO:0000256" key="2">
    <source>
        <dbReference type="PROSITE-ProRule" id="PRU00059"/>
    </source>
</evidence>
<feature type="signal peptide" evidence="4">
    <location>
        <begin position="1"/>
        <end position="29"/>
    </location>
</feature>
<dbReference type="SUPFAM" id="SSF49854">
    <property type="entry name" value="Spermadhesin, CUB domain"/>
    <property type="match status" value="1"/>
</dbReference>
<dbReference type="Gene3D" id="2.60.120.290">
    <property type="entry name" value="Spermadhesin, CUB domain"/>
    <property type="match status" value="1"/>
</dbReference>
<evidence type="ECO:0000256" key="4">
    <source>
        <dbReference type="SAM" id="SignalP"/>
    </source>
</evidence>
<feature type="transmembrane region" description="Helical" evidence="3">
    <location>
        <begin position="163"/>
        <end position="189"/>
    </location>
</feature>
<dbReference type="CDD" id="cd00041">
    <property type="entry name" value="CUB"/>
    <property type="match status" value="1"/>
</dbReference>
<sequence>MEQDITLRRLKLFLLVFLGLSLTPGVVNARCYCMNKIVQLLRQDDYRVILSPEFPRPYCPSLNCIWHIVAPDNTSKIHFFSKNIDLRPDRDFIHFYVSEKETVEADLFNPLHSCTGSGYCQFKTEGQFLVIQFKTDNGEPDHYGFQGTVALYDLELNSWISSVLGFIVVALLSVGVTILILGLIYWICLRSKTREPDRKLLAKEDEETKPISETFLKP</sequence>
<dbReference type="InterPro" id="IPR035914">
    <property type="entry name" value="Sperma_CUB_dom_sf"/>
</dbReference>
<keyword evidence="3" id="KW-1133">Transmembrane helix</keyword>
<evidence type="ECO:0000256" key="1">
    <source>
        <dbReference type="ARBA" id="ARBA00023157"/>
    </source>
</evidence>
<proteinExistence type="predicted"/>
<protein>
    <submittedName>
        <fullName evidence="7">CUB domain-containing protein</fullName>
    </submittedName>
</protein>
<evidence type="ECO:0000259" key="5">
    <source>
        <dbReference type="PROSITE" id="PS01180"/>
    </source>
</evidence>
<keyword evidence="6" id="KW-1185">Reference proteome</keyword>
<keyword evidence="1" id="KW-1015">Disulfide bond</keyword>
<feature type="domain" description="CUB" evidence="5">
    <location>
        <begin position="33"/>
        <end position="152"/>
    </location>
</feature>
<dbReference type="SMART" id="SM00042">
    <property type="entry name" value="CUB"/>
    <property type="match status" value="1"/>
</dbReference>
<name>A0A914E627_9BILA</name>
<dbReference type="PROSITE" id="PS01180">
    <property type="entry name" value="CUB"/>
    <property type="match status" value="1"/>
</dbReference>
<dbReference type="Proteomes" id="UP000887540">
    <property type="component" value="Unplaced"/>
</dbReference>
<reference evidence="7" key="1">
    <citation type="submission" date="2022-11" db="UniProtKB">
        <authorList>
            <consortium name="WormBaseParasite"/>
        </authorList>
    </citation>
    <scope>IDENTIFICATION</scope>
</reference>
<evidence type="ECO:0000313" key="6">
    <source>
        <dbReference type="Proteomes" id="UP000887540"/>
    </source>
</evidence>
<keyword evidence="4" id="KW-0732">Signal</keyword>
<evidence type="ECO:0000256" key="3">
    <source>
        <dbReference type="SAM" id="Phobius"/>
    </source>
</evidence>